<proteinExistence type="predicted"/>
<evidence type="ECO:0000313" key="1">
    <source>
        <dbReference type="EMBL" id="CAB3983226.1"/>
    </source>
</evidence>
<dbReference type="OrthoDB" id="10565692at2759"/>
<evidence type="ECO:0000313" key="2">
    <source>
        <dbReference type="Proteomes" id="UP001152795"/>
    </source>
</evidence>
<keyword evidence="2" id="KW-1185">Reference proteome</keyword>
<sequence length="435" mass="50358">MEKFQVGLPAMESSNETCSLKRVFLVILIFVIVGLIGWNSYLTPKTIELEHEINSLKKENEHYKVHPRSDVSVKIIKKIYDHETSLRRLDNRTAAIQNEIRRLDTRNKSVPNTEHDLRQSFKDIKEHLDVLVKTVGNLSAVVLRMNSSSSSTISRLRSSLNETKNDLIRLQNDMAHLNKSIHTDITPFLISAVKDVSDELNTLRKLTTANVSELWRHWNRTDAEIEDIIKLIAQQNETLHFKIAYHSDRLYSEVKDVEKKQSRLRDYTVKNVKDIRNEMNQTRQGLQQSFDNEIARANRSWHNALEEIDVSLRLSMAKINLKADGIKQELQKSIDNIMKKQKATNDDFLKTKQAFQEKDRKHDSDISGEASEMKKVKTRIETLEGKLDSKTRTISDLQWDLQNLQNSVNKMKNKANRVLGSYAPLILVLLYILTC</sequence>
<protein>
    <submittedName>
        <fullName evidence="1">Uncharacterized protein</fullName>
    </submittedName>
</protein>
<organism evidence="1 2">
    <name type="scientific">Paramuricea clavata</name>
    <name type="common">Red gorgonian</name>
    <name type="synonym">Violescent sea-whip</name>
    <dbReference type="NCBI Taxonomy" id="317549"/>
    <lineage>
        <taxon>Eukaryota</taxon>
        <taxon>Metazoa</taxon>
        <taxon>Cnidaria</taxon>
        <taxon>Anthozoa</taxon>
        <taxon>Octocorallia</taxon>
        <taxon>Malacalcyonacea</taxon>
        <taxon>Plexauridae</taxon>
        <taxon>Paramuricea</taxon>
    </lineage>
</organism>
<dbReference type="Proteomes" id="UP001152795">
    <property type="component" value="Unassembled WGS sequence"/>
</dbReference>
<dbReference type="EMBL" id="CACRXK020000590">
    <property type="protein sequence ID" value="CAB3983226.1"/>
    <property type="molecule type" value="Genomic_DNA"/>
</dbReference>
<comment type="caution">
    <text evidence="1">The sequence shown here is derived from an EMBL/GenBank/DDBJ whole genome shotgun (WGS) entry which is preliminary data.</text>
</comment>
<name>A0A6S7G4H5_PARCT</name>
<gene>
    <name evidence="1" type="ORF">PACLA_8A063109</name>
</gene>
<dbReference type="AlphaFoldDB" id="A0A6S7G4H5"/>
<dbReference type="SUPFAM" id="SSF58113">
    <property type="entry name" value="Apolipoprotein A-I"/>
    <property type="match status" value="1"/>
</dbReference>
<accession>A0A6S7G4H5</accession>
<reference evidence="1" key="1">
    <citation type="submission" date="2020-04" db="EMBL/GenBank/DDBJ databases">
        <authorList>
            <person name="Alioto T."/>
            <person name="Alioto T."/>
            <person name="Gomez Garrido J."/>
        </authorList>
    </citation>
    <scope>NUCLEOTIDE SEQUENCE</scope>
    <source>
        <strain evidence="1">A484AB</strain>
    </source>
</reference>